<dbReference type="AlphaFoldDB" id="A0A2W2AZK7"/>
<organism evidence="2 3">
    <name type="scientific">Aestuariivirga litoralis</name>
    <dbReference type="NCBI Taxonomy" id="2650924"/>
    <lineage>
        <taxon>Bacteria</taxon>
        <taxon>Pseudomonadati</taxon>
        <taxon>Pseudomonadota</taxon>
        <taxon>Alphaproteobacteria</taxon>
        <taxon>Hyphomicrobiales</taxon>
        <taxon>Aestuariivirgaceae</taxon>
        <taxon>Aestuariivirga</taxon>
    </lineage>
</organism>
<sequence length="85" mass="9751">MSWQEGVAIAVVLLGLGAGAFLVAQRPSFWIEFGSRVAKALLPLAWQFVGKRMPPEEEAAWREAERRGQGDEWLRERRQKQWKAD</sequence>
<evidence type="ECO:0000313" key="2">
    <source>
        <dbReference type="EMBL" id="PZF78090.1"/>
    </source>
</evidence>
<keyword evidence="1" id="KW-0812">Transmembrane</keyword>
<proteinExistence type="predicted"/>
<keyword evidence="1" id="KW-0472">Membrane</keyword>
<feature type="transmembrane region" description="Helical" evidence="1">
    <location>
        <begin position="6"/>
        <end position="24"/>
    </location>
</feature>
<keyword evidence="3" id="KW-1185">Reference proteome</keyword>
<evidence type="ECO:0000256" key="1">
    <source>
        <dbReference type="SAM" id="Phobius"/>
    </source>
</evidence>
<comment type="caution">
    <text evidence="2">The sequence shown here is derived from an EMBL/GenBank/DDBJ whole genome shotgun (WGS) entry which is preliminary data.</text>
</comment>
<evidence type="ECO:0000313" key="3">
    <source>
        <dbReference type="Proteomes" id="UP000248795"/>
    </source>
</evidence>
<gene>
    <name evidence="2" type="ORF">DK847_06630</name>
</gene>
<dbReference type="EMBL" id="QKVK01000002">
    <property type="protein sequence ID" value="PZF78090.1"/>
    <property type="molecule type" value="Genomic_DNA"/>
</dbReference>
<dbReference type="RefSeq" id="WP_111197035.1">
    <property type="nucleotide sequence ID" value="NZ_QKVK01000002.1"/>
</dbReference>
<reference evidence="3" key="1">
    <citation type="submission" date="2018-06" db="EMBL/GenBank/DDBJ databases">
        <title>Aestuariibacter litoralis strain KCTC 52945T.</title>
        <authorList>
            <person name="Li X."/>
            <person name="Salam N."/>
            <person name="Li J.-L."/>
            <person name="Chen Y.-M."/>
            <person name="Yang Z.-W."/>
            <person name="Zhang L.-Y."/>
            <person name="Han M.-X."/>
            <person name="Xiao M."/>
            <person name="Li W.-J."/>
        </authorList>
    </citation>
    <scope>NUCLEOTIDE SEQUENCE [LARGE SCALE GENOMIC DNA]</scope>
    <source>
        <strain evidence="3">KCTC 52945</strain>
    </source>
</reference>
<name>A0A2W2AZK7_9HYPH</name>
<accession>A0A2W2AZK7</accession>
<protein>
    <submittedName>
        <fullName evidence="2">Uncharacterized protein</fullName>
    </submittedName>
</protein>
<keyword evidence="1" id="KW-1133">Transmembrane helix</keyword>
<dbReference type="Proteomes" id="UP000248795">
    <property type="component" value="Unassembled WGS sequence"/>
</dbReference>